<reference evidence="1 2" key="1">
    <citation type="submission" date="2019-03" db="EMBL/GenBank/DDBJ databases">
        <title>The genome sequence of a newly discovered highly antifungal drug resistant Aspergillus species, Aspergillus tanneri NIH 1004.</title>
        <authorList>
            <person name="Mounaud S."/>
            <person name="Singh I."/>
            <person name="Joardar V."/>
            <person name="Pakala S."/>
            <person name="Pakala S."/>
            <person name="Venepally P."/>
            <person name="Hoover J."/>
            <person name="Nierman W."/>
            <person name="Chung J."/>
            <person name="Losada L."/>
        </authorList>
    </citation>
    <scope>NUCLEOTIDE SEQUENCE [LARGE SCALE GENOMIC DNA]</scope>
    <source>
        <strain evidence="1 2">NIH1004</strain>
    </source>
</reference>
<dbReference type="Proteomes" id="UP000308092">
    <property type="component" value="Unassembled WGS sequence"/>
</dbReference>
<evidence type="ECO:0000313" key="2">
    <source>
        <dbReference type="Proteomes" id="UP000308092"/>
    </source>
</evidence>
<dbReference type="AlphaFoldDB" id="A0A4S3J2H9"/>
<comment type="caution">
    <text evidence="1">The sequence shown here is derived from an EMBL/GenBank/DDBJ whole genome shotgun (WGS) entry which is preliminary data.</text>
</comment>
<accession>A0A4S3J2H9</accession>
<keyword evidence="2" id="KW-1185">Reference proteome</keyword>
<dbReference type="VEuPathDB" id="FungiDB:EYZ11_012378"/>
<evidence type="ECO:0000313" key="1">
    <source>
        <dbReference type="EMBL" id="THC88178.1"/>
    </source>
</evidence>
<dbReference type="EMBL" id="SOSA01000916">
    <property type="protein sequence ID" value="THC88178.1"/>
    <property type="molecule type" value="Genomic_DNA"/>
</dbReference>
<gene>
    <name evidence="1" type="ORF">EYZ11_012378</name>
</gene>
<proteinExistence type="predicted"/>
<sequence length="74" mass="8201">MNRGNMTYFGSLKYYPEKSESQNPATYEALHGRAGACSREPLYRDKRPVCRIAAPKRPIQDGKAKCPQGIAGKA</sequence>
<protein>
    <submittedName>
        <fullName evidence="1">Uncharacterized protein</fullName>
    </submittedName>
</protein>
<organism evidence="1 2">
    <name type="scientific">Aspergillus tanneri</name>
    <dbReference type="NCBI Taxonomy" id="1220188"/>
    <lineage>
        <taxon>Eukaryota</taxon>
        <taxon>Fungi</taxon>
        <taxon>Dikarya</taxon>
        <taxon>Ascomycota</taxon>
        <taxon>Pezizomycotina</taxon>
        <taxon>Eurotiomycetes</taxon>
        <taxon>Eurotiomycetidae</taxon>
        <taxon>Eurotiales</taxon>
        <taxon>Aspergillaceae</taxon>
        <taxon>Aspergillus</taxon>
        <taxon>Aspergillus subgen. Circumdati</taxon>
    </lineage>
</organism>
<name>A0A4S3J2H9_9EURO</name>